<dbReference type="AlphaFoldDB" id="X1RUA5"/>
<protein>
    <submittedName>
        <fullName evidence="1">Uncharacterized protein</fullName>
    </submittedName>
</protein>
<dbReference type="InterPro" id="IPR004137">
    <property type="entry name" value="HCP/CODH"/>
</dbReference>
<dbReference type="InterPro" id="IPR011254">
    <property type="entry name" value="Prismane-like_sf"/>
</dbReference>
<evidence type="ECO:0000313" key="1">
    <source>
        <dbReference type="EMBL" id="GAI84253.1"/>
    </source>
</evidence>
<dbReference type="Gene3D" id="1.20.1270.20">
    <property type="match status" value="1"/>
</dbReference>
<accession>X1RUA5</accession>
<dbReference type="InterPro" id="IPR016100">
    <property type="entry name" value="Prismane_a-bundle"/>
</dbReference>
<dbReference type="GO" id="GO:0016491">
    <property type="term" value="F:oxidoreductase activity"/>
    <property type="evidence" value="ECO:0007669"/>
    <property type="project" value="InterPro"/>
</dbReference>
<reference evidence="1" key="1">
    <citation type="journal article" date="2014" name="Front. Microbiol.">
        <title>High frequency of phylogenetically diverse reductive dehalogenase-homologous genes in deep subseafloor sedimentary metagenomes.</title>
        <authorList>
            <person name="Kawai M."/>
            <person name="Futagami T."/>
            <person name="Toyoda A."/>
            <person name="Takaki Y."/>
            <person name="Nishi S."/>
            <person name="Hori S."/>
            <person name="Arai W."/>
            <person name="Tsubouchi T."/>
            <person name="Morono Y."/>
            <person name="Uchiyama I."/>
            <person name="Ito T."/>
            <person name="Fujiyama A."/>
            <person name="Inagaki F."/>
            <person name="Takami H."/>
        </authorList>
    </citation>
    <scope>NUCLEOTIDE SEQUENCE</scope>
    <source>
        <strain evidence="1">Expedition CK06-06</strain>
    </source>
</reference>
<sequence length="58" mass="6532">MATENEDVRSLRELLTYGLKGIAAYIEHSFNLGYENKELHAFIQRALAATMDDSLSVD</sequence>
<dbReference type="SUPFAM" id="SSF56821">
    <property type="entry name" value="Prismane protein-like"/>
    <property type="match status" value="1"/>
</dbReference>
<dbReference type="EMBL" id="BARW01012450">
    <property type="protein sequence ID" value="GAI84253.1"/>
    <property type="molecule type" value="Genomic_DNA"/>
</dbReference>
<feature type="non-terminal residue" evidence="1">
    <location>
        <position position="58"/>
    </location>
</feature>
<proteinExistence type="predicted"/>
<comment type="caution">
    <text evidence="1">The sequence shown here is derived from an EMBL/GenBank/DDBJ whole genome shotgun (WGS) entry which is preliminary data.</text>
</comment>
<gene>
    <name evidence="1" type="ORF">S12H4_23437</name>
</gene>
<organism evidence="1">
    <name type="scientific">marine sediment metagenome</name>
    <dbReference type="NCBI Taxonomy" id="412755"/>
    <lineage>
        <taxon>unclassified sequences</taxon>
        <taxon>metagenomes</taxon>
        <taxon>ecological metagenomes</taxon>
    </lineage>
</organism>
<dbReference type="Pfam" id="PF03063">
    <property type="entry name" value="Prismane"/>
    <property type="match status" value="1"/>
</dbReference>
<name>X1RUA5_9ZZZZ</name>